<evidence type="ECO:0000313" key="3">
    <source>
        <dbReference type="Proteomes" id="UP001152622"/>
    </source>
</evidence>
<protein>
    <recommendedName>
        <fullName evidence="1">DMAP1-binding domain-containing protein</fullName>
    </recommendedName>
</protein>
<feature type="domain" description="DMAP1-binding" evidence="1">
    <location>
        <begin position="48"/>
        <end position="79"/>
    </location>
</feature>
<keyword evidence="3" id="KW-1185">Reference proteome</keyword>
<dbReference type="InterPro" id="IPR010506">
    <property type="entry name" value="DMAP1-bd"/>
</dbReference>
<dbReference type="AlphaFoldDB" id="A0A9Q1F7A4"/>
<accession>A0A9Q1F7A4</accession>
<dbReference type="EMBL" id="JAINUF010000008">
    <property type="protein sequence ID" value="KAJ8352380.1"/>
    <property type="molecule type" value="Genomic_DNA"/>
</dbReference>
<evidence type="ECO:0000313" key="2">
    <source>
        <dbReference type="EMBL" id="KAJ8352380.1"/>
    </source>
</evidence>
<organism evidence="2 3">
    <name type="scientific">Synaphobranchus kaupii</name>
    <name type="common">Kaup's arrowtooth eel</name>
    <dbReference type="NCBI Taxonomy" id="118154"/>
    <lineage>
        <taxon>Eukaryota</taxon>
        <taxon>Metazoa</taxon>
        <taxon>Chordata</taxon>
        <taxon>Craniata</taxon>
        <taxon>Vertebrata</taxon>
        <taxon>Euteleostomi</taxon>
        <taxon>Actinopterygii</taxon>
        <taxon>Neopterygii</taxon>
        <taxon>Teleostei</taxon>
        <taxon>Anguilliformes</taxon>
        <taxon>Synaphobranchidae</taxon>
        <taxon>Synaphobranchus</taxon>
    </lineage>
</organism>
<reference evidence="2" key="1">
    <citation type="journal article" date="2023" name="Science">
        <title>Genome structures resolve the early diversification of teleost fishes.</title>
        <authorList>
            <person name="Parey E."/>
            <person name="Louis A."/>
            <person name="Montfort J."/>
            <person name="Bouchez O."/>
            <person name="Roques C."/>
            <person name="Iampietro C."/>
            <person name="Lluch J."/>
            <person name="Castinel A."/>
            <person name="Donnadieu C."/>
            <person name="Desvignes T."/>
            <person name="Floi Bucao C."/>
            <person name="Jouanno E."/>
            <person name="Wen M."/>
            <person name="Mejri S."/>
            <person name="Dirks R."/>
            <person name="Jansen H."/>
            <person name="Henkel C."/>
            <person name="Chen W.J."/>
            <person name="Zahm M."/>
            <person name="Cabau C."/>
            <person name="Klopp C."/>
            <person name="Thompson A.W."/>
            <person name="Robinson-Rechavi M."/>
            <person name="Braasch I."/>
            <person name="Lecointre G."/>
            <person name="Bobe J."/>
            <person name="Postlethwait J.H."/>
            <person name="Berthelot C."/>
            <person name="Roest Crollius H."/>
            <person name="Guiguen Y."/>
        </authorList>
    </citation>
    <scope>NUCLEOTIDE SEQUENCE</scope>
    <source>
        <strain evidence="2">WJC10195</strain>
    </source>
</reference>
<proteinExistence type="predicted"/>
<gene>
    <name evidence="2" type="ORF">SKAU_G00238560</name>
</gene>
<evidence type="ECO:0000259" key="1">
    <source>
        <dbReference type="Pfam" id="PF06464"/>
    </source>
</evidence>
<dbReference type="OrthoDB" id="263283at2759"/>
<dbReference type="Pfam" id="PF06464">
    <property type="entry name" value="DMAP_binding"/>
    <property type="match status" value="1"/>
</dbReference>
<comment type="caution">
    <text evidence="2">The sequence shown here is derived from an EMBL/GenBank/DDBJ whole genome shotgun (WGS) entry which is preliminary data.</text>
</comment>
<sequence length="108" mass="11887">MTENKESTPSSQDTTRVWRERAPELSSVLSWTQARSSSIELSSPMETFTPGDITQKGYEKKRGKLLAPYVPLIRGVDPSLQIDSRVQVPAGQSCCLQAEQSPCCQLTG</sequence>
<dbReference type="Proteomes" id="UP001152622">
    <property type="component" value="Chromosome 8"/>
</dbReference>
<name>A0A9Q1F7A4_SYNKA</name>